<evidence type="ECO:0000256" key="1">
    <source>
        <dbReference type="SAM" id="SignalP"/>
    </source>
</evidence>
<name>A0A506PME9_9FLAO</name>
<organism evidence="2 3">
    <name type="scientific">Paucihalobacter ruber</name>
    <dbReference type="NCBI Taxonomy" id="2567861"/>
    <lineage>
        <taxon>Bacteria</taxon>
        <taxon>Pseudomonadati</taxon>
        <taxon>Bacteroidota</taxon>
        <taxon>Flavobacteriia</taxon>
        <taxon>Flavobacteriales</taxon>
        <taxon>Flavobacteriaceae</taxon>
        <taxon>Paucihalobacter</taxon>
    </lineage>
</organism>
<reference evidence="2 3" key="1">
    <citation type="submission" date="2019-06" db="EMBL/GenBank/DDBJ databases">
        <title>Flavobacteriaceae Paucihalobacterium erythroidium CWB-1, complete genome.</title>
        <authorList>
            <person name="Wu S."/>
        </authorList>
    </citation>
    <scope>NUCLEOTIDE SEQUENCE [LARGE SCALE GENOMIC DNA]</scope>
    <source>
        <strain evidence="2 3">CWB-1</strain>
    </source>
</reference>
<dbReference type="AlphaFoldDB" id="A0A506PME9"/>
<comment type="caution">
    <text evidence="2">The sequence shown here is derived from an EMBL/GenBank/DDBJ whole genome shotgun (WGS) entry which is preliminary data.</text>
</comment>
<feature type="signal peptide" evidence="1">
    <location>
        <begin position="1"/>
        <end position="18"/>
    </location>
</feature>
<proteinExistence type="predicted"/>
<dbReference type="EMBL" id="VHIQ01000004">
    <property type="protein sequence ID" value="TPV33410.1"/>
    <property type="molecule type" value="Genomic_DNA"/>
</dbReference>
<gene>
    <name evidence="2" type="ORF">FJ651_10000</name>
</gene>
<evidence type="ECO:0000313" key="3">
    <source>
        <dbReference type="Proteomes" id="UP000317332"/>
    </source>
</evidence>
<protein>
    <submittedName>
        <fullName evidence="2">DUF4412 domain-containing protein</fullName>
    </submittedName>
</protein>
<dbReference type="Proteomes" id="UP000317332">
    <property type="component" value="Unassembled WGS sequence"/>
</dbReference>
<keyword evidence="3" id="KW-1185">Reference proteome</keyword>
<evidence type="ECO:0000313" key="2">
    <source>
        <dbReference type="EMBL" id="TPV33410.1"/>
    </source>
</evidence>
<accession>A0A506PME9</accession>
<dbReference type="RefSeq" id="WP_140990372.1">
    <property type="nucleotide sequence ID" value="NZ_VHIQ01000004.1"/>
</dbReference>
<dbReference type="OrthoDB" id="676537at2"/>
<sequence length="228" mass="25781">MKHLCYFLCLIALSFTQAQQTFYGTQEITYHYEGESAEMMAQYMPKGMTSYYGKDKSAVDFNGAAMEAMMNRVVTTPTESFAISHNNKAVYTMDNDFVEQNQPKMENVQVEKVEGETKEILGLTCDKYTVSMSQMGMEMKMVMWVSTKYSMPEYKVTFNQDASMELLKQANINGIVLRLESEIPLPGASVTMIMETTKLDPSPVADSVFEKPEGYALKNFADMPMPGY</sequence>
<keyword evidence="1" id="KW-0732">Signal</keyword>
<feature type="chain" id="PRO_5021327261" evidence="1">
    <location>
        <begin position="19"/>
        <end position="228"/>
    </location>
</feature>